<organism evidence="3">
    <name type="scientific">Caldithrix abyssi</name>
    <dbReference type="NCBI Taxonomy" id="187145"/>
    <lineage>
        <taxon>Bacteria</taxon>
        <taxon>Pseudomonadati</taxon>
        <taxon>Calditrichota</taxon>
        <taxon>Calditrichia</taxon>
        <taxon>Calditrichales</taxon>
        <taxon>Calditrichaceae</taxon>
        <taxon>Caldithrix</taxon>
    </lineage>
</organism>
<dbReference type="Gene3D" id="3.40.50.12140">
    <property type="entry name" value="Domain of unknown function DUF4159"/>
    <property type="match status" value="1"/>
</dbReference>
<feature type="signal peptide" evidence="1">
    <location>
        <begin position="1"/>
        <end position="20"/>
    </location>
</feature>
<keyword evidence="1" id="KW-0732">Signal</keyword>
<sequence length="215" mass="24343">MFRKTLVTAFFLIVSLQAQPVAPVRIHYQGGGDWYGNKTTWKNILNEGRRLLNLPTAPKETAAKIKDPEFSQSPFAYLAGHGNVVFDDQEAAILRRYLIRGGFLFADDDYGMDPSFRKAMKKVFPELDFVPLPFSHPIYHTVYDFNNGLPKVHEHAGGPPQGLGLIYKGRLVCFYSFNTDISDGCEDAQIHKDPENVRRQALKMALNILVYALTY</sequence>
<dbReference type="Pfam" id="PF13709">
    <property type="entry name" value="DUF4159"/>
    <property type="match status" value="1"/>
</dbReference>
<gene>
    <name evidence="3" type="ORF">ENJ10_15210</name>
</gene>
<protein>
    <submittedName>
        <fullName evidence="3">DUF4159 domain-containing protein</fullName>
    </submittedName>
</protein>
<feature type="domain" description="DUF4159" evidence="2">
    <location>
        <begin position="25"/>
        <end position="213"/>
    </location>
</feature>
<evidence type="ECO:0000256" key="1">
    <source>
        <dbReference type="SAM" id="SignalP"/>
    </source>
</evidence>
<dbReference type="EMBL" id="DRLD01000434">
    <property type="protein sequence ID" value="HED12038.1"/>
    <property type="molecule type" value="Genomic_DNA"/>
</dbReference>
<evidence type="ECO:0000259" key="2">
    <source>
        <dbReference type="Pfam" id="PF13709"/>
    </source>
</evidence>
<dbReference type="AlphaFoldDB" id="A0A7V1LQ22"/>
<accession>A0A7V1LQ22</accession>
<dbReference type="Proteomes" id="UP000886005">
    <property type="component" value="Unassembled WGS sequence"/>
</dbReference>
<dbReference type="InterPro" id="IPR025297">
    <property type="entry name" value="DUF4159"/>
</dbReference>
<comment type="caution">
    <text evidence="3">The sequence shown here is derived from an EMBL/GenBank/DDBJ whole genome shotgun (WGS) entry which is preliminary data.</text>
</comment>
<feature type="chain" id="PRO_5031554963" evidence="1">
    <location>
        <begin position="21"/>
        <end position="215"/>
    </location>
</feature>
<proteinExistence type="predicted"/>
<evidence type="ECO:0000313" key="3">
    <source>
        <dbReference type="EMBL" id="HED12038.1"/>
    </source>
</evidence>
<name>A0A7V1LQ22_CALAY</name>
<reference evidence="3" key="1">
    <citation type="journal article" date="2020" name="mSystems">
        <title>Genome- and Community-Level Interaction Insights into Carbon Utilization and Element Cycling Functions of Hydrothermarchaeota in Hydrothermal Sediment.</title>
        <authorList>
            <person name="Zhou Z."/>
            <person name="Liu Y."/>
            <person name="Xu W."/>
            <person name="Pan J."/>
            <person name="Luo Z.H."/>
            <person name="Li M."/>
        </authorList>
    </citation>
    <scope>NUCLEOTIDE SEQUENCE [LARGE SCALE GENOMIC DNA]</scope>
    <source>
        <strain evidence="3">HyVt-456</strain>
    </source>
</reference>